<evidence type="ECO:0000313" key="2">
    <source>
        <dbReference type="EMBL" id="EKJ94979.1"/>
    </source>
</evidence>
<evidence type="ECO:0000256" key="1">
    <source>
        <dbReference type="SAM" id="Phobius"/>
    </source>
</evidence>
<gene>
    <name evidence="2" type="ORF">C241_17068</name>
</gene>
<dbReference type="Proteomes" id="UP000017668">
    <property type="component" value="Unassembled WGS sequence"/>
</dbReference>
<comment type="caution">
    <text evidence="2">The sequence shown here is derived from an EMBL/GenBank/DDBJ whole genome shotgun (WGS) entry which is preliminary data.</text>
</comment>
<name>A0ABN0HK72_RHILU</name>
<dbReference type="EMBL" id="AMQQ01000023">
    <property type="protein sequence ID" value="EKJ94979.1"/>
    <property type="molecule type" value="Genomic_DNA"/>
</dbReference>
<keyword evidence="1" id="KW-0472">Membrane</keyword>
<feature type="transmembrane region" description="Helical" evidence="1">
    <location>
        <begin position="20"/>
        <end position="37"/>
    </location>
</feature>
<keyword evidence="3" id="KW-1185">Reference proteome</keyword>
<proteinExistence type="predicted"/>
<evidence type="ECO:0000313" key="3">
    <source>
        <dbReference type="Proteomes" id="UP000017668"/>
    </source>
</evidence>
<dbReference type="RefSeq" id="WP_006699357.1">
    <property type="nucleotide sequence ID" value="NZ_AMQQ01000023.1"/>
</dbReference>
<organism evidence="2 3">
    <name type="scientific">Bradyrhizobium lupini HPC(L)</name>
    <dbReference type="NCBI Taxonomy" id="1229491"/>
    <lineage>
        <taxon>Bacteria</taxon>
        <taxon>Pseudomonadati</taxon>
        <taxon>Pseudomonadota</taxon>
        <taxon>Alphaproteobacteria</taxon>
        <taxon>Hyphomicrobiales</taxon>
        <taxon>Nitrobacteraceae</taxon>
        <taxon>Bradyrhizobium</taxon>
    </lineage>
</organism>
<protein>
    <submittedName>
        <fullName evidence="2">Uncharacterized protein</fullName>
    </submittedName>
</protein>
<accession>A0ABN0HK72</accession>
<keyword evidence="1" id="KW-0812">Transmembrane</keyword>
<sequence length="59" mass="6643">MAKDKRFNRTRGRADFVQGLGWMALSMVSFISMAVGSRELASTLSIRQVLFFRAWSVSA</sequence>
<reference evidence="2 3" key="1">
    <citation type="journal article" date="2013" name="Genome Announc.">
        <title>Genome Sequence of Rhizobium lupini HPC(L) Isolated from Saline Desert Soil, Kutch (Gujarat).</title>
        <authorList>
            <person name="Agarwal L."/>
            <person name="Purohit H.J."/>
        </authorList>
    </citation>
    <scope>NUCLEOTIDE SEQUENCE [LARGE SCALE GENOMIC DNA]</scope>
    <source>
        <strain evidence="3">HPC(L)</strain>
    </source>
</reference>
<keyword evidence="1" id="KW-1133">Transmembrane helix</keyword>